<name>R4XAR5_TAPDE</name>
<dbReference type="Gene3D" id="2.70.50.70">
    <property type="match status" value="1"/>
</dbReference>
<dbReference type="InterPro" id="IPR055915">
    <property type="entry name" value="DUF7492"/>
</dbReference>
<gene>
    <name evidence="3" type="ORF">TAPDE_003060</name>
</gene>
<evidence type="ECO:0000259" key="2">
    <source>
        <dbReference type="Pfam" id="PF24320"/>
    </source>
</evidence>
<dbReference type="AlphaFoldDB" id="R4XAR5"/>
<dbReference type="Pfam" id="PF24320">
    <property type="entry name" value="DUF7492"/>
    <property type="match status" value="1"/>
</dbReference>
<keyword evidence="4" id="KW-1185">Reference proteome</keyword>
<feature type="region of interest" description="Disordered" evidence="1">
    <location>
        <begin position="193"/>
        <end position="231"/>
    </location>
</feature>
<evidence type="ECO:0000313" key="4">
    <source>
        <dbReference type="Proteomes" id="UP000013776"/>
    </source>
</evidence>
<evidence type="ECO:0000256" key="1">
    <source>
        <dbReference type="SAM" id="MobiDB-lite"/>
    </source>
</evidence>
<reference evidence="3 4" key="1">
    <citation type="journal article" date="2013" name="MBio">
        <title>Genome sequencing of the plant pathogen Taphrina deformans, the causal agent of peach leaf curl.</title>
        <authorList>
            <person name="Cisse O.H."/>
            <person name="Almeida J.M.G.C.F."/>
            <person name="Fonseca A."/>
            <person name="Kumar A.A."/>
            <person name="Salojaervi J."/>
            <person name="Overmyer K."/>
            <person name="Hauser P.M."/>
            <person name="Pagni M."/>
        </authorList>
    </citation>
    <scope>NUCLEOTIDE SEQUENCE [LARGE SCALE GENOMIC DNA]</scope>
    <source>
        <strain evidence="4">PYCC 5710 / ATCC 11124 / CBS 356.35 / IMI 108563 / JCM 9778 / NBRC 8474</strain>
    </source>
</reference>
<feature type="domain" description="DUF7492" evidence="2">
    <location>
        <begin position="3"/>
        <end position="143"/>
    </location>
</feature>
<dbReference type="VEuPathDB" id="FungiDB:TAPDE_003060"/>
<dbReference type="EMBL" id="CAHR02000108">
    <property type="protein sequence ID" value="CCG82908.1"/>
    <property type="molecule type" value="Genomic_DNA"/>
</dbReference>
<proteinExistence type="predicted"/>
<comment type="caution">
    <text evidence="3">The sequence shown here is derived from an EMBL/GenBank/DDBJ whole genome shotgun (WGS) entry which is preliminary data.</text>
</comment>
<evidence type="ECO:0000313" key="3">
    <source>
        <dbReference type="EMBL" id="CCG82908.1"/>
    </source>
</evidence>
<dbReference type="Proteomes" id="UP000013776">
    <property type="component" value="Unassembled WGS sequence"/>
</dbReference>
<sequence>MSYTSHYPMLQIQAGKSLVANYSENGHVTKDSLAPDFKPHPGNYTWFLAANSASSPSPLSTIGQAHTIGTVIGSGNFDDGVCAEDATKGRNGPRQCQSVVQVPSNLAAGSYELIWLWNFPKVAGVVEMYSSCMDIQVSANAGAGPSDTSLAGAIDTKVALADTDGTSTSTTSAQHTTKTSTIFQTTQIFTTVPSLDTTSSPSTTSTTSPGTSSTQPSTRTTTSSPSTFTTTTLSPYTTVQQVIQEAPANPLFDSNNVDYVTELVTMTIYKKAQPTA</sequence>
<dbReference type="OrthoDB" id="64281at2759"/>
<protein>
    <recommendedName>
        <fullName evidence="2">DUF7492 domain-containing protein</fullName>
    </recommendedName>
</protein>
<accession>R4XAR5</accession>
<organism evidence="3 4">
    <name type="scientific">Taphrina deformans (strain PYCC 5710 / ATCC 11124 / CBS 356.35 / IMI 108563 / JCM 9778 / NBRC 8474)</name>
    <name type="common">Peach leaf curl fungus</name>
    <name type="synonym">Lalaria deformans</name>
    <dbReference type="NCBI Taxonomy" id="1097556"/>
    <lineage>
        <taxon>Eukaryota</taxon>
        <taxon>Fungi</taxon>
        <taxon>Dikarya</taxon>
        <taxon>Ascomycota</taxon>
        <taxon>Taphrinomycotina</taxon>
        <taxon>Taphrinomycetes</taxon>
        <taxon>Taphrinales</taxon>
        <taxon>Taphrinaceae</taxon>
        <taxon>Taphrina</taxon>
    </lineage>
</organism>